<sequence>MVIIFLVASGVAIILLDDISDNTRITSIKGVSLNSTSLIFSSAYNEDVWKRSWLTARTNNNSFFI</sequence>
<dbReference type="EMBL" id="MTKO01000020">
    <property type="protein sequence ID" value="RWX47826.1"/>
    <property type="molecule type" value="Genomic_DNA"/>
</dbReference>
<organism evidence="1 2">
    <name type="scientific">Candidatus Electrothrix aarhusensis</name>
    <dbReference type="NCBI Taxonomy" id="1859131"/>
    <lineage>
        <taxon>Bacteria</taxon>
        <taxon>Pseudomonadati</taxon>
        <taxon>Thermodesulfobacteriota</taxon>
        <taxon>Desulfobulbia</taxon>
        <taxon>Desulfobulbales</taxon>
        <taxon>Desulfobulbaceae</taxon>
        <taxon>Candidatus Electrothrix</taxon>
    </lineage>
</organism>
<protein>
    <submittedName>
        <fullName evidence="1">Uncharacterized protein</fullName>
    </submittedName>
</protein>
<dbReference type="AlphaFoldDB" id="A0A3S3RA43"/>
<name>A0A3S3RA43_9BACT</name>
<comment type="caution">
    <text evidence="1">The sequence shown here is derived from an EMBL/GenBank/DDBJ whole genome shotgun (WGS) entry which is preliminary data.</text>
</comment>
<evidence type="ECO:0000313" key="1">
    <source>
        <dbReference type="EMBL" id="RWX47826.1"/>
    </source>
</evidence>
<reference evidence="1 2" key="1">
    <citation type="submission" date="2017-01" db="EMBL/GenBank/DDBJ databases">
        <title>The cable genome- insights into the physiology and evolution of filamentous bacteria capable of sulfide oxidation via long distance electron transfer.</title>
        <authorList>
            <person name="Schreiber L."/>
            <person name="Bjerg J.T."/>
            <person name="Boggild A."/>
            <person name="Van De Vossenberg J."/>
            <person name="Meysman F."/>
            <person name="Nielsen L.P."/>
            <person name="Schramm A."/>
            <person name="Kjeldsen K.U."/>
        </authorList>
    </citation>
    <scope>NUCLEOTIDE SEQUENCE [LARGE SCALE GENOMIC DNA]</scope>
    <source>
        <strain evidence="1">MCF</strain>
    </source>
</reference>
<proteinExistence type="predicted"/>
<evidence type="ECO:0000313" key="2">
    <source>
        <dbReference type="Proteomes" id="UP000287853"/>
    </source>
</evidence>
<accession>A0A3S3RA43</accession>
<gene>
    <name evidence="1" type="ORF">H206_05576</name>
</gene>
<dbReference type="Proteomes" id="UP000287853">
    <property type="component" value="Unassembled WGS sequence"/>
</dbReference>
<keyword evidence="2" id="KW-1185">Reference proteome</keyword>